<keyword evidence="2" id="KW-1133">Transmembrane helix</keyword>
<dbReference type="AlphaFoldDB" id="A0AAJ0DPN1"/>
<keyword evidence="2" id="KW-0472">Membrane</keyword>
<sequence>MAGYNHATSTYILIALTVVFGLVSGYVVFFGIPPELKKWLQEEALEYMGENKASYMTKAAIDNIPEGDQKELKQARDSIKNMGGGALQNPLGKFAGNKGDDAKGEFDNLTKGFK</sequence>
<accession>A0AAJ0DPN1</accession>
<reference evidence="3" key="1">
    <citation type="submission" date="2023-04" db="EMBL/GenBank/DDBJ databases">
        <title>Black Yeasts Isolated from many extreme environments.</title>
        <authorList>
            <person name="Coleine C."/>
            <person name="Stajich J.E."/>
            <person name="Selbmann L."/>
        </authorList>
    </citation>
    <scope>NUCLEOTIDE SEQUENCE</scope>
    <source>
        <strain evidence="3">CCFEE 5312</strain>
    </source>
</reference>
<dbReference type="Proteomes" id="UP001271007">
    <property type="component" value="Unassembled WGS sequence"/>
</dbReference>
<feature type="compositionally biased region" description="Basic and acidic residues" evidence="1">
    <location>
        <begin position="98"/>
        <end position="108"/>
    </location>
</feature>
<evidence type="ECO:0000313" key="3">
    <source>
        <dbReference type="EMBL" id="KAK3054454.1"/>
    </source>
</evidence>
<comment type="caution">
    <text evidence="3">The sequence shown here is derived from an EMBL/GenBank/DDBJ whole genome shotgun (WGS) entry which is preliminary data.</text>
</comment>
<keyword evidence="2" id="KW-0812">Transmembrane</keyword>
<evidence type="ECO:0000256" key="2">
    <source>
        <dbReference type="SAM" id="Phobius"/>
    </source>
</evidence>
<dbReference type="EMBL" id="JAWDJX010000012">
    <property type="protein sequence ID" value="KAK3054454.1"/>
    <property type="molecule type" value="Genomic_DNA"/>
</dbReference>
<evidence type="ECO:0000313" key="4">
    <source>
        <dbReference type="Proteomes" id="UP001271007"/>
    </source>
</evidence>
<proteinExistence type="predicted"/>
<evidence type="ECO:0000256" key="1">
    <source>
        <dbReference type="SAM" id="MobiDB-lite"/>
    </source>
</evidence>
<name>A0AAJ0DPN1_9PEZI</name>
<feature type="region of interest" description="Disordered" evidence="1">
    <location>
        <begin position="93"/>
        <end position="114"/>
    </location>
</feature>
<keyword evidence="4" id="KW-1185">Reference proteome</keyword>
<gene>
    <name evidence="3" type="ORF">LTR09_004723</name>
</gene>
<protein>
    <submittedName>
        <fullName evidence="3">Uncharacterized protein</fullName>
    </submittedName>
</protein>
<organism evidence="3 4">
    <name type="scientific">Extremus antarcticus</name>
    <dbReference type="NCBI Taxonomy" id="702011"/>
    <lineage>
        <taxon>Eukaryota</taxon>
        <taxon>Fungi</taxon>
        <taxon>Dikarya</taxon>
        <taxon>Ascomycota</taxon>
        <taxon>Pezizomycotina</taxon>
        <taxon>Dothideomycetes</taxon>
        <taxon>Dothideomycetidae</taxon>
        <taxon>Mycosphaerellales</taxon>
        <taxon>Extremaceae</taxon>
        <taxon>Extremus</taxon>
    </lineage>
</organism>
<feature type="transmembrane region" description="Helical" evidence="2">
    <location>
        <begin position="12"/>
        <end position="32"/>
    </location>
</feature>